<protein>
    <submittedName>
        <fullName evidence="1">Uncharacterized protein</fullName>
    </submittedName>
</protein>
<evidence type="ECO:0000313" key="1">
    <source>
        <dbReference type="EMBL" id="DAD49902.1"/>
    </source>
</evidence>
<accession>A0A8S5KX79</accession>
<dbReference type="RefSeq" id="YP_010768703.1">
    <property type="nucleotide sequence ID" value="NC_073768.1"/>
</dbReference>
<sequence>MTSKQRLLLENLYQDLIDLHEEYGLRHVRLHSEIVSKYLSDDRLRKMVEALTRQLIQQLKHSSGV</sequence>
<evidence type="ECO:0000313" key="2">
    <source>
        <dbReference type="Proteomes" id="UP000678081"/>
    </source>
</evidence>
<organism evidence="1 2">
    <name type="scientific">ssRNA phage ESE020</name>
    <dbReference type="NCBI Taxonomy" id="2786003"/>
    <lineage>
        <taxon>Viruses</taxon>
        <taxon>Riboviria</taxon>
        <taxon>Orthornavirae</taxon>
        <taxon>Lenarviricota</taxon>
        <taxon>Leviviricetes</taxon>
        <taxon>Norzivirales</taxon>
        <taxon>Atkinsviridae</taxon>
        <taxon>Bilifuvirus</taxon>
        <taxon>Bilifuvirus defluviicola</taxon>
    </lineage>
</organism>
<dbReference type="KEGG" id="vg:80396871"/>
<gene>
    <name evidence="1" type="primary">ESE020_2</name>
</gene>
<keyword evidence="2" id="KW-1185">Reference proteome</keyword>
<dbReference type="GeneID" id="80396871"/>
<reference evidence="1" key="1">
    <citation type="submission" date="2020-09" db="EMBL/GenBank/DDBJ databases">
        <title>Leviviricetes taxonomy.</title>
        <authorList>
            <person name="Stockdale S.R."/>
            <person name="Callanan J."/>
            <person name="Adriaenssens E.M."/>
            <person name="Kuhn J.H."/>
            <person name="Rumnieks J."/>
            <person name="Shkoporov A."/>
            <person name="Draper L.A."/>
            <person name="Ross P."/>
            <person name="Hill C."/>
        </authorList>
    </citation>
    <scope>NUCLEOTIDE SEQUENCE</scope>
</reference>
<proteinExistence type="predicted"/>
<dbReference type="Proteomes" id="UP000678081">
    <property type="component" value="Segment"/>
</dbReference>
<name>A0A8S5KX79_9VIRU</name>
<dbReference type="EMBL" id="BK013375">
    <property type="protein sequence ID" value="DAD49902.1"/>
    <property type="molecule type" value="Genomic_RNA"/>
</dbReference>